<protein>
    <submittedName>
        <fullName evidence="1">Uncharacterized protein</fullName>
    </submittedName>
</protein>
<keyword evidence="2" id="KW-1185">Reference proteome</keyword>
<evidence type="ECO:0000313" key="2">
    <source>
        <dbReference type="Proteomes" id="UP001054837"/>
    </source>
</evidence>
<proteinExistence type="predicted"/>
<gene>
    <name evidence="1" type="ORF">CDAR_376091</name>
</gene>
<organism evidence="1 2">
    <name type="scientific">Caerostris darwini</name>
    <dbReference type="NCBI Taxonomy" id="1538125"/>
    <lineage>
        <taxon>Eukaryota</taxon>
        <taxon>Metazoa</taxon>
        <taxon>Ecdysozoa</taxon>
        <taxon>Arthropoda</taxon>
        <taxon>Chelicerata</taxon>
        <taxon>Arachnida</taxon>
        <taxon>Araneae</taxon>
        <taxon>Araneomorphae</taxon>
        <taxon>Entelegynae</taxon>
        <taxon>Araneoidea</taxon>
        <taxon>Araneidae</taxon>
        <taxon>Caerostris</taxon>
    </lineage>
</organism>
<name>A0AAV4VFT7_9ARAC</name>
<dbReference type="EMBL" id="BPLQ01013015">
    <property type="protein sequence ID" value="GIY69145.1"/>
    <property type="molecule type" value="Genomic_DNA"/>
</dbReference>
<sequence length="101" mass="11269">MESEQNICQPATLIREISDEYVLINQGLLRKACGYKLKLTQTAAKIGKLKVEDPAASQLHAEMAATYKLLDNIKFEYGLSLFQIPSYNEKGAKGLFKLESS</sequence>
<evidence type="ECO:0000313" key="1">
    <source>
        <dbReference type="EMBL" id="GIY69145.1"/>
    </source>
</evidence>
<dbReference type="AlphaFoldDB" id="A0AAV4VFT7"/>
<comment type="caution">
    <text evidence="1">The sequence shown here is derived from an EMBL/GenBank/DDBJ whole genome shotgun (WGS) entry which is preliminary data.</text>
</comment>
<reference evidence="1 2" key="1">
    <citation type="submission" date="2021-06" db="EMBL/GenBank/DDBJ databases">
        <title>Caerostris darwini draft genome.</title>
        <authorList>
            <person name="Kono N."/>
            <person name="Arakawa K."/>
        </authorList>
    </citation>
    <scope>NUCLEOTIDE SEQUENCE [LARGE SCALE GENOMIC DNA]</scope>
</reference>
<dbReference type="Proteomes" id="UP001054837">
    <property type="component" value="Unassembled WGS sequence"/>
</dbReference>
<accession>A0AAV4VFT7</accession>